<keyword evidence="3" id="KW-1003">Cell membrane</keyword>
<proteinExistence type="inferred from homology"/>
<dbReference type="CDD" id="cd00371">
    <property type="entry name" value="HMA"/>
    <property type="match status" value="1"/>
</dbReference>
<reference evidence="16" key="1">
    <citation type="submission" date="2021-01" db="EMBL/GenBank/DDBJ databases">
        <authorList>
            <person name="Corre E."/>
            <person name="Pelletier E."/>
            <person name="Niang G."/>
            <person name="Scheremetjew M."/>
            <person name="Finn R."/>
            <person name="Kale V."/>
            <person name="Holt S."/>
            <person name="Cochrane G."/>
            <person name="Meng A."/>
            <person name="Brown T."/>
            <person name="Cohen L."/>
        </authorList>
    </citation>
    <scope>NUCLEOTIDE SEQUENCE</scope>
    <source>
        <strain evidence="16">CCMP3278</strain>
    </source>
</reference>
<evidence type="ECO:0000256" key="12">
    <source>
        <dbReference type="ARBA" id="ARBA00023065"/>
    </source>
</evidence>
<feature type="transmembrane region" description="Helical" evidence="14">
    <location>
        <begin position="849"/>
        <end position="867"/>
    </location>
</feature>
<feature type="transmembrane region" description="Helical" evidence="14">
    <location>
        <begin position="481"/>
        <end position="504"/>
    </location>
</feature>
<dbReference type="GO" id="GO:0005886">
    <property type="term" value="C:plasma membrane"/>
    <property type="evidence" value="ECO:0007669"/>
    <property type="project" value="UniProtKB-SubCell"/>
</dbReference>
<dbReference type="NCBIfam" id="TIGR01494">
    <property type="entry name" value="ATPase_P-type"/>
    <property type="match status" value="2"/>
</dbReference>
<keyword evidence="7 14" id="KW-0547">Nucleotide-binding</keyword>
<keyword evidence="13 14" id="KW-0472">Membrane</keyword>
<evidence type="ECO:0000256" key="7">
    <source>
        <dbReference type="ARBA" id="ARBA00022741"/>
    </source>
</evidence>
<comment type="subcellular location">
    <subcellularLocation>
        <location evidence="1">Cell membrane</location>
        <topology evidence="1">Multi-pass membrane protein</topology>
    </subcellularLocation>
    <subcellularLocation>
        <location evidence="14">Membrane</location>
    </subcellularLocation>
</comment>
<feature type="transmembrane region" description="Helical" evidence="14">
    <location>
        <begin position="820"/>
        <end position="843"/>
    </location>
</feature>
<dbReference type="InterPro" id="IPR059000">
    <property type="entry name" value="ATPase_P-type_domA"/>
</dbReference>
<dbReference type="GO" id="GO:0016887">
    <property type="term" value="F:ATP hydrolysis activity"/>
    <property type="evidence" value="ECO:0007669"/>
    <property type="project" value="InterPro"/>
</dbReference>
<keyword evidence="12" id="KW-0406">Ion transport</keyword>
<evidence type="ECO:0000256" key="8">
    <source>
        <dbReference type="ARBA" id="ARBA00022840"/>
    </source>
</evidence>
<dbReference type="Pfam" id="PF00122">
    <property type="entry name" value="E1-E2_ATPase"/>
    <property type="match status" value="1"/>
</dbReference>
<dbReference type="Gene3D" id="3.40.50.1000">
    <property type="entry name" value="HAD superfamily/HAD-like"/>
    <property type="match status" value="1"/>
</dbReference>
<evidence type="ECO:0000256" key="10">
    <source>
        <dbReference type="ARBA" id="ARBA00022967"/>
    </source>
</evidence>
<feature type="domain" description="HMA" evidence="15">
    <location>
        <begin position="77"/>
        <end position="142"/>
    </location>
</feature>
<dbReference type="InterPro" id="IPR008250">
    <property type="entry name" value="ATPase_P-typ_transduc_dom_A_sf"/>
</dbReference>
<evidence type="ECO:0000256" key="1">
    <source>
        <dbReference type="ARBA" id="ARBA00004651"/>
    </source>
</evidence>
<dbReference type="Gene3D" id="3.40.1110.10">
    <property type="entry name" value="Calcium-transporting ATPase, cytoplasmic domain N"/>
    <property type="match status" value="1"/>
</dbReference>
<dbReference type="InterPro" id="IPR023298">
    <property type="entry name" value="ATPase_P-typ_TM_dom_sf"/>
</dbReference>
<dbReference type="SUPFAM" id="SSF81665">
    <property type="entry name" value="Calcium ATPase, transmembrane domain M"/>
    <property type="match status" value="1"/>
</dbReference>
<dbReference type="InterPro" id="IPR023214">
    <property type="entry name" value="HAD_sf"/>
</dbReference>
<dbReference type="Pfam" id="PF00403">
    <property type="entry name" value="HMA"/>
    <property type="match status" value="1"/>
</dbReference>
<gene>
    <name evidence="16" type="ORF">TOLI1172_LOCUS6884</name>
</gene>
<dbReference type="InterPro" id="IPR006121">
    <property type="entry name" value="HMA_dom"/>
</dbReference>
<organism evidence="16">
    <name type="scientific">Timspurckia oligopyrenoides</name>
    <dbReference type="NCBI Taxonomy" id="708627"/>
    <lineage>
        <taxon>Eukaryota</taxon>
        <taxon>Rhodophyta</taxon>
        <taxon>Bangiophyceae</taxon>
        <taxon>Porphyridiales</taxon>
        <taxon>Porphyridiaceae</taxon>
        <taxon>Timspurckia</taxon>
    </lineage>
</organism>
<dbReference type="InterPro" id="IPR027256">
    <property type="entry name" value="P-typ_ATPase_IB"/>
</dbReference>
<evidence type="ECO:0000256" key="9">
    <source>
        <dbReference type="ARBA" id="ARBA00022842"/>
    </source>
</evidence>
<evidence type="ECO:0000256" key="3">
    <source>
        <dbReference type="ARBA" id="ARBA00022475"/>
    </source>
</evidence>
<dbReference type="SUPFAM" id="SSF55008">
    <property type="entry name" value="HMA, heavy metal-associated domain"/>
    <property type="match status" value="1"/>
</dbReference>
<feature type="transmembrane region" description="Helical" evidence="14">
    <location>
        <begin position="229"/>
        <end position="247"/>
    </location>
</feature>
<sequence>MRVFLGRVMTTGFVSIGLRFGARRRTVYSAIKCSRWIHNSKLSQFNAWRNLTRDNKRSLRFDIIRSSLHIHAGKDSVSESFTVEGMKCGGCSRRLEKIVLEEPGILEASADPVLHTLRIKIESDTNMRQILESITSASKNAGFVIHQKEEQKEDSAFEVNKSQRWTLVGLAAAAVSLQVAHCALYSIVGGRFVVEAACAVLTLLIPSIRNLLLRGLKQLFLKRTPDMDSLLSLGVIGAGAASLSSWFTATSHCVSNSAGTPSLMLPMILIGVVLLGRSMERAAKARAMDAVTNLARMQPATTRVVRDESFLEMLSNSKESMSTQSELVARAANIAVSGSTSAIEKQDFVVFRTGDRVSVDIQVLAGRAELDYSVINGESAARECVVDEEVPSGVLIVDGFLIGKVTEAGSTSHLARVASLIRVASESKPKIQQLTEEVAGKFTWLVLGISLATMVAWTGGISALSAYAATTLKIAPWSAGLLHAASVLVASCPCALALATPLALHISNGIAASRGIYIRKLSDFEALSSSKTVLFDKSGVLTSHQPKVNQVFARNPSEYPTQRVIQTAALLESLSPKHPVATAILNHSILESDHQNQALSEVTLQTSGGVSAYSTDKQDTAKKTRMAIGRPSWVLSQVEKRNVVEDERWIEECIEHNSDLQEMNVVAVADEGKIVGLIGLSGNEIVHDGVSVVSSLQNSGRKVGIISGDRKSVVESVGRKVGIANEMIWSEVTAENKLKVLESLRKSKAHDGNPIVFVGDGVNDSAVLAASDVGIAVGTGADIAIDVASIVLQGSKDRISGVWQVIQIADIAMRTVRQNLWWALGYNTFALPLASGIFLPSLGIALPPWLAAILMASSSTLVVGNCIRLNRKLKSKLVSSKA</sequence>
<dbReference type="EMBL" id="HBFP01009598">
    <property type="protein sequence ID" value="CAD8822488.1"/>
    <property type="molecule type" value="Transcribed_RNA"/>
</dbReference>
<dbReference type="SUPFAM" id="SSF81653">
    <property type="entry name" value="Calcium ATPase, transduction domain A"/>
    <property type="match status" value="1"/>
</dbReference>
<dbReference type="PANTHER" id="PTHR43520">
    <property type="entry name" value="ATP7, ISOFORM B"/>
    <property type="match status" value="1"/>
</dbReference>
<evidence type="ECO:0000259" key="15">
    <source>
        <dbReference type="PROSITE" id="PS50846"/>
    </source>
</evidence>
<feature type="transmembrane region" description="Helical" evidence="14">
    <location>
        <begin position="165"/>
        <end position="186"/>
    </location>
</feature>
<keyword evidence="2" id="KW-0813">Transport</keyword>
<evidence type="ECO:0000256" key="13">
    <source>
        <dbReference type="ARBA" id="ARBA00023136"/>
    </source>
</evidence>
<dbReference type="PRINTS" id="PR00119">
    <property type="entry name" value="CATATPASE"/>
</dbReference>
<dbReference type="Gene3D" id="3.30.70.100">
    <property type="match status" value="1"/>
</dbReference>
<dbReference type="PROSITE" id="PS50846">
    <property type="entry name" value="HMA_2"/>
    <property type="match status" value="1"/>
</dbReference>
<feature type="transmembrane region" description="Helical" evidence="14">
    <location>
        <begin position="192"/>
        <end position="208"/>
    </location>
</feature>
<keyword evidence="10" id="KW-1278">Translocase</keyword>
<keyword evidence="4" id="KW-0597">Phosphoprotein</keyword>
<keyword evidence="5 14" id="KW-0812">Transmembrane</keyword>
<evidence type="ECO:0000256" key="6">
    <source>
        <dbReference type="ARBA" id="ARBA00022723"/>
    </source>
</evidence>
<dbReference type="AlphaFoldDB" id="A0A7S1ET81"/>
<accession>A0A7S1ET81</accession>
<keyword evidence="6 14" id="KW-0479">Metal-binding</keyword>
<keyword evidence="11 14" id="KW-1133">Transmembrane helix</keyword>
<comment type="similarity">
    <text evidence="14">Belongs to the cation transport ATPase (P-type) (TC 3.A.3) family. Type IB subfamily.</text>
</comment>
<dbReference type="Gene3D" id="2.70.150.10">
    <property type="entry name" value="Calcium-transporting ATPase, cytoplasmic transduction domain A"/>
    <property type="match status" value="1"/>
</dbReference>
<dbReference type="GO" id="GO:0005507">
    <property type="term" value="F:copper ion binding"/>
    <property type="evidence" value="ECO:0007669"/>
    <property type="project" value="TreeGrafter"/>
</dbReference>
<dbReference type="NCBIfam" id="TIGR01525">
    <property type="entry name" value="ATPase-IB_hvy"/>
    <property type="match status" value="1"/>
</dbReference>
<evidence type="ECO:0000256" key="5">
    <source>
        <dbReference type="ARBA" id="ARBA00022692"/>
    </source>
</evidence>
<name>A0A7S1ET81_9RHOD</name>
<dbReference type="InterPro" id="IPR023299">
    <property type="entry name" value="ATPase_P-typ_cyto_dom_N"/>
</dbReference>
<keyword evidence="9" id="KW-0460">Magnesium</keyword>
<feature type="transmembrane region" description="Helical" evidence="14">
    <location>
        <begin position="259"/>
        <end position="276"/>
    </location>
</feature>
<protein>
    <recommendedName>
        <fullName evidence="15">HMA domain-containing protein</fullName>
    </recommendedName>
</protein>
<keyword evidence="8 14" id="KW-0067">ATP-binding</keyword>
<dbReference type="InterPro" id="IPR036412">
    <property type="entry name" value="HAD-like_sf"/>
</dbReference>
<evidence type="ECO:0000256" key="14">
    <source>
        <dbReference type="RuleBase" id="RU362081"/>
    </source>
</evidence>
<dbReference type="GO" id="GO:0043682">
    <property type="term" value="F:P-type divalent copper transporter activity"/>
    <property type="evidence" value="ECO:0007669"/>
    <property type="project" value="TreeGrafter"/>
</dbReference>
<dbReference type="InterPro" id="IPR001757">
    <property type="entry name" value="P_typ_ATPase"/>
</dbReference>
<evidence type="ECO:0000313" key="16">
    <source>
        <dbReference type="EMBL" id="CAD8822488.1"/>
    </source>
</evidence>
<evidence type="ECO:0000256" key="11">
    <source>
        <dbReference type="ARBA" id="ARBA00022989"/>
    </source>
</evidence>
<feature type="transmembrane region" description="Helical" evidence="14">
    <location>
        <begin position="442"/>
        <end position="469"/>
    </location>
</feature>
<evidence type="ECO:0000256" key="2">
    <source>
        <dbReference type="ARBA" id="ARBA00022448"/>
    </source>
</evidence>
<dbReference type="GO" id="GO:0005524">
    <property type="term" value="F:ATP binding"/>
    <property type="evidence" value="ECO:0007669"/>
    <property type="project" value="UniProtKB-UniRule"/>
</dbReference>
<dbReference type="SUPFAM" id="SSF56784">
    <property type="entry name" value="HAD-like"/>
    <property type="match status" value="1"/>
</dbReference>
<dbReference type="PANTHER" id="PTHR43520:SF5">
    <property type="entry name" value="CATION-TRANSPORTING P-TYPE ATPASE-RELATED"/>
    <property type="match status" value="1"/>
</dbReference>
<dbReference type="Pfam" id="PF00702">
    <property type="entry name" value="Hydrolase"/>
    <property type="match status" value="1"/>
</dbReference>
<evidence type="ECO:0000256" key="4">
    <source>
        <dbReference type="ARBA" id="ARBA00022553"/>
    </source>
</evidence>
<dbReference type="GO" id="GO:0055070">
    <property type="term" value="P:copper ion homeostasis"/>
    <property type="evidence" value="ECO:0007669"/>
    <property type="project" value="TreeGrafter"/>
</dbReference>
<dbReference type="InterPro" id="IPR036163">
    <property type="entry name" value="HMA_dom_sf"/>
</dbReference>